<accession>A0A176X5D1</accession>
<dbReference type="RefSeq" id="WP_063949872.1">
    <property type="nucleotide sequence ID" value="NZ_LXPS01000033.1"/>
</dbReference>
<dbReference type="InterPro" id="IPR038725">
    <property type="entry name" value="YdaG_split_barrel_FMN-bd"/>
</dbReference>
<gene>
    <name evidence="2" type="ORF">A7J57_01485</name>
</gene>
<dbReference type="InterPro" id="IPR012349">
    <property type="entry name" value="Split_barrel_FMN-bd"/>
</dbReference>
<proteinExistence type="predicted"/>
<evidence type="ECO:0000259" key="1">
    <source>
        <dbReference type="Pfam" id="PF16242"/>
    </source>
</evidence>
<evidence type="ECO:0000313" key="2">
    <source>
        <dbReference type="EMBL" id="OAE41755.1"/>
    </source>
</evidence>
<feature type="domain" description="General stress protein FMN-binding split barrel" evidence="1">
    <location>
        <begin position="3"/>
        <end position="138"/>
    </location>
</feature>
<dbReference type="PANTHER" id="PTHR34818">
    <property type="entry name" value="PROTEIN BLI-3"/>
    <property type="match status" value="1"/>
</dbReference>
<organism evidence="2 3">
    <name type="scientific">Agrobacterium tumefaciens</name>
    <dbReference type="NCBI Taxonomy" id="358"/>
    <lineage>
        <taxon>Bacteria</taxon>
        <taxon>Pseudomonadati</taxon>
        <taxon>Pseudomonadota</taxon>
        <taxon>Alphaproteobacteria</taxon>
        <taxon>Hyphomicrobiales</taxon>
        <taxon>Rhizobiaceae</taxon>
        <taxon>Rhizobium/Agrobacterium group</taxon>
        <taxon>Agrobacterium</taxon>
        <taxon>Agrobacterium tumefaciens complex</taxon>
    </lineage>
</organism>
<reference evidence="2 3" key="1">
    <citation type="submission" date="2016-05" db="EMBL/GenBank/DDBJ databases">
        <authorList>
            <person name="Lavstsen T."/>
            <person name="Jespersen J.S."/>
        </authorList>
    </citation>
    <scope>NUCLEOTIDE SEQUENCE [LARGE SCALE GENOMIC DNA]</scope>
    <source>
        <strain evidence="2 3">KCJ1736</strain>
    </source>
</reference>
<evidence type="ECO:0000313" key="3">
    <source>
        <dbReference type="Proteomes" id="UP000077098"/>
    </source>
</evidence>
<sequence length="151" mass="16720">MTMDELSKKLSKIDFCMFNTKGAAGRINTRPMSNNGDVEYDGDSWFFSYDDTAKVAEIERDPTVTLTFSAPPSILGKPGIFISVDGQASLIRDKAEFEAHWVNELDRWFPQGTDTPHLLLIKVSAHTIKFWDGDESGVIERSSDAATIGAV</sequence>
<protein>
    <submittedName>
        <fullName evidence="2">Pyridoxamine 5'-phosphate oxidase</fullName>
    </submittedName>
</protein>
<dbReference type="InterPro" id="IPR052917">
    <property type="entry name" value="Stress-Dev_Protein"/>
</dbReference>
<dbReference type="AlphaFoldDB" id="A0A176X5D1"/>
<name>A0A176X5D1_AGRTU</name>
<dbReference type="PANTHER" id="PTHR34818:SF1">
    <property type="entry name" value="PROTEIN BLI-3"/>
    <property type="match status" value="1"/>
</dbReference>
<dbReference type="Proteomes" id="UP000077098">
    <property type="component" value="Unassembled WGS sequence"/>
</dbReference>
<comment type="caution">
    <text evidence="2">The sequence shown here is derived from an EMBL/GenBank/DDBJ whole genome shotgun (WGS) entry which is preliminary data.</text>
</comment>
<dbReference type="SUPFAM" id="SSF50475">
    <property type="entry name" value="FMN-binding split barrel"/>
    <property type="match status" value="1"/>
</dbReference>
<dbReference type="EMBL" id="LXPS01000033">
    <property type="protein sequence ID" value="OAE41755.1"/>
    <property type="molecule type" value="Genomic_DNA"/>
</dbReference>
<dbReference type="Gene3D" id="2.30.110.10">
    <property type="entry name" value="Electron Transport, Fmn-binding Protein, Chain A"/>
    <property type="match status" value="1"/>
</dbReference>
<dbReference type="Pfam" id="PF16242">
    <property type="entry name" value="Pyrid_ox_like"/>
    <property type="match status" value="1"/>
</dbReference>